<dbReference type="EMBL" id="CT868485">
    <property type="protein sequence ID" value="CAK83791.1"/>
    <property type="molecule type" value="Genomic_DNA"/>
</dbReference>
<gene>
    <name evidence="1" type="ORF">GSPATT00018108001</name>
</gene>
<accession>A0DL74</accession>
<name>A0DL74_PARTE</name>
<dbReference type="InParanoid" id="A0DL74"/>
<reference evidence="1 2" key="1">
    <citation type="journal article" date="2006" name="Nature">
        <title>Global trends of whole-genome duplications revealed by the ciliate Paramecium tetraurelia.</title>
        <authorList>
            <consortium name="Genoscope"/>
            <person name="Aury J.-M."/>
            <person name="Jaillon O."/>
            <person name="Duret L."/>
            <person name="Noel B."/>
            <person name="Jubin C."/>
            <person name="Porcel B.M."/>
            <person name="Segurens B."/>
            <person name="Daubin V."/>
            <person name="Anthouard V."/>
            <person name="Aiach N."/>
            <person name="Arnaiz O."/>
            <person name="Billaut A."/>
            <person name="Beisson J."/>
            <person name="Blanc I."/>
            <person name="Bouhouche K."/>
            <person name="Camara F."/>
            <person name="Duharcourt S."/>
            <person name="Guigo R."/>
            <person name="Gogendeau D."/>
            <person name="Katinka M."/>
            <person name="Keller A.-M."/>
            <person name="Kissmehl R."/>
            <person name="Klotz C."/>
            <person name="Koll F."/>
            <person name="Le Moue A."/>
            <person name="Lepere C."/>
            <person name="Malinsky S."/>
            <person name="Nowacki M."/>
            <person name="Nowak J.K."/>
            <person name="Plattner H."/>
            <person name="Poulain J."/>
            <person name="Ruiz F."/>
            <person name="Serrano V."/>
            <person name="Zagulski M."/>
            <person name="Dessen P."/>
            <person name="Betermier M."/>
            <person name="Weissenbach J."/>
            <person name="Scarpelli C."/>
            <person name="Schachter V."/>
            <person name="Sperling L."/>
            <person name="Meyer E."/>
            <person name="Cohen J."/>
            <person name="Wincker P."/>
        </authorList>
    </citation>
    <scope>NUCLEOTIDE SEQUENCE [LARGE SCALE GENOMIC DNA]</scope>
    <source>
        <strain evidence="1 2">Stock d4-2</strain>
    </source>
</reference>
<dbReference type="AlphaFoldDB" id="A0DL74"/>
<dbReference type="HOGENOM" id="CLU_2325270_0_0_1"/>
<evidence type="ECO:0000313" key="1">
    <source>
        <dbReference type="EMBL" id="CAK83791.1"/>
    </source>
</evidence>
<protein>
    <submittedName>
        <fullName evidence="1">Uncharacterized protein</fullName>
    </submittedName>
</protein>
<dbReference type="RefSeq" id="XP_001451188.1">
    <property type="nucleotide sequence ID" value="XM_001451151.1"/>
</dbReference>
<organism evidence="1 2">
    <name type="scientific">Paramecium tetraurelia</name>
    <dbReference type="NCBI Taxonomy" id="5888"/>
    <lineage>
        <taxon>Eukaryota</taxon>
        <taxon>Sar</taxon>
        <taxon>Alveolata</taxon>
        <taxon>Ciliophora</taxon>
        <taxon>Intramacronucleata</taxon>
        <taxon>Oligohymenophorea</taxon>
        <taxon>Peniculida</taxon>
        <taxon>Parameciidae</taxon>
        <taxon>Paramecium</taxon>
    </lineage>
</organism>
<sequence length="99" mass="11551">MSIRLIQNQKIASQSITIFGEQQISLRNIQRSQSKDGIDILQEEEVGYYFCKMTNFCSINNLMITQYNLQIEMKLISIINADAIEKVQFLQYKAGMQMY</sequence>
<dbReference type="Proteomes" id="UP000000600">
    <property type="component" value="Unassembled WGS sequence"/>
</dbReference>
<proteinExistence type="predicted"/>
<dbReference type="KEGG" id="ptm:GSPATT00018108001"/>
<keyword evidence="2" id="KW-1185">Reference proteome</keyword>
<evidence type="ECO:0000313" key="2">
    <source>
        <dbReference type="Proteomes" id="UP000000600"/>
    </source>
</evidence>
<dbReference type="GeneID" id="5036973"/>